<dbReference type="EMBL" id="JACHMO010000001">
    <property type="protein sequence ID" value="MBB5808755.1"/>
    <property type="molecule type" value="Genomic_DNA"/>
</dbReference>
<feature type="transmembrane region" description="Helical" evidence="1">
    <location>
        <begin position="12"/>
        <end position="37"/>
    </location>
</feature>
<evidence type="ECO:0000256" key="1">
    <source>
        <dbReference type="SAM" id="Phobius"/>
    </source>
</evidence>
<evidence type="ECO:0000313" key="3">
    <source>
        <dbReference type="EMBL" id="MBB5808755.1"/>
    </source>
</evidence>
<gene>
    <name evidence="3" type="ORF">F4560_008523</name>
</gene>
<keyword evidence="4" id="KW-1185">Reference proteome</keyword>
<dbReference type="Proteomes" id="UP000552097">
    <property type="component" value="Unassembled WGS sequence"/>
</dbReference>
<feature type="transmembrane region" description="Helical" evidence="1">
    <location>
        <begin position="269"/>
        <end position="290"/>
    </location>
</feature>
<protein>
    <submittedName>
        <fullName evidence="3">Uncharacterized protein</fullName>
    </submittedName>
</protein>
<organism evidence="3 4">
    <name type="scientific">Saccharothrix ecbatanensis</name>
    <dbReference type="NCBI Taxonomy" id="1105145"/>
    <lineage>
        <taxon>Bacteria</taxon>
        <taxon>Bacillati</taxon>
        <taxon>Actinomycetota</taxon>
        <taxon>Actinomycetes</taxon>
        <taxon>Pseudonocardiales</taxon>
        <taxon>Pseudonocardiaceae</taxon>
        <taxon>Saccharothrix</taxon>
    </lineage>
</organism>
<name>A0A7W9HUI8_9PSEU</name>
<feature type="signal peptide" evidence="2">
    <location>
        <begin position="1"/>
        <end position="17"/>
    </location>
</feature>
<evidence type="ECO:0000256" key="2">
    <source>
        <dbReference type="SAM" id="SignalP"/>
    </source>
</evidence>
<feature type="transmembrane region" description="Helical" evidence="1">
    <location>
        <begin position="214"/>
        <end position="234"/>
    </location>
</feature>
<keyword evidence="1" id="KW-0472">Membrane</keyword>
<reference evidence="3 4" key="1">
    <citation type="submission" date="2020-08" db="EMBL/GenBank/DDBJ databases">
        <title>Sequencing the genomes of 1000 actinobacteria strains.</title>
        <authorList>
            <person name="Klenk H.-P."/>
        </authorList>
    </citation>
    <scope>NUCLEOTIDE SEQUENCE [LARGE SCALE GENOMIC DNA]</scope>
    <source>
        <strain evidence="3 4">DSM 45486</strain>
    </source>
</reference>
<dbReference type="AlphaFoldDB" id="A0A7W9HUI8"/>
<comment type="caution">
    <text evidence="3">The sequence shown here is derived from an EMBL/GenBank/DDBJ whole genome shotgun (WGS) entry which is preliminary data.</text>
</comment>
<keyword evidence="2" id="KW-0732">Signal</keyword>
<keyword evidence="1" id="KW-1133">Transmembrane helix</keyword>
<dbReference type="RefSeq" id="WP_184928620.1">
    <property type="nucleotide sequence ID" value="NZ_JACHMO010000001.1"/>
</dbReference>
<sequence>MVFYLAASVFTSTALVAALLFSAAGGTAFNAIVYKALDDQIGRLRDRPTDGQVMRAFLRDLLPTTLHNTRKDLIWIREIETRVESMPDESERHRAHASMEKITDGDTPRTQRLKNAVAGVSDRAEERARIATKIWEDRIRGATSIGELRRMGWRISVSRIWFLARAMLDDDMKARWFPFGGRFLDYLGRGGAFGLVVASAIGGDRSDLTAWAGWVSNAGIVGGAVGSMLFVAACTKDVAYIDSQSDNPVYRTRILPDNRFNRFATRHPLLFAPVTPTLAVSLYLGSAGLAKAIDRSGLSDTTVALVAMVGLVVLNQGRLIWQRRRPRR</sequence>
<feature type="transmembrane region" description="Helical" evidence="1">
    <location>
        <begin position="183"/>
        <end position="202"/>
    </location>
</feature>
<keyword evidence="1" id="KW-0812">Transmembrane</keyword>
<feature type="transmembrane region" description="Helical" evidence="1">
    <location>
        <begin position="302"/>
        <end position="321"/>
    </location>
</feature>
<accession>A0A7W9HUI8</accession>
<evidence type="ECO:0000313" key="4">
    <source>
        <dbReference type="Proteomes" id="UP000552097"/>
    </source>
</evidence>
<feature type="chain" id="PRO_5038612086" evidence="2">
    <location>
        <begin position="18"/>
        <end position="328"/>
    </location>
</feature>
<proteinExistence type="predicted"/>